<evidence type="ECO:0000313" key="2">
    <source>
        <dbReference type="EMBL" id="KAK8088515.1"/>
    </source>
</evidence>
<evidence type="ECO:0000256" key="1">
    <source>
        <dbReference type="SAM" id="MobiDB-lite"/>
    </source>
</evidence>
<dbReference type="Proteomes" id="UP001433268">
    <property type="component" value="Unassembled WGS sequence"/>
</dbReference>
<protein>
    <submittedName>
        <fullName evidence="2">Uncharacterized protein</fullName>
    </submittedName>
</protein>
<name>A0ABR1WZF3_9PEZI</name>
<feature type="compositionally biased region" description="Gly residues" evidence="1">
    <location>
        <begin position="53"/>
        <end position="80"/>
    </location>
</feature>
<evidence type="ECO:0000313" key="3">
    <source>
        <dbReference type="Proteomes" id="UP001433268"/>
    </source>
</evidence>
<sequence>MSFVLFRDAECGRPSPNQPTYLSLGKTVPVPLSLLTHPSFGLGNTIANKGSSSTGGSGNEGGEGSGGSSSEGVGQGGGEYTGAPWYHPPPTFPQGSNAVAAQADAATGTEGFAGVNLTGACTQFKGQSIGSVQFACPEFARQPGPTATSTSGGGESLRVQSRSRSYGAVWWTMMGGWVVLRLLGGG</sequence>
<dbReference type="RefSeq" id="XP_066671409.1">
    <property type="nucleotide sequence ID" value="XM_066807791.1"/>
</dbReference>
<dbReference type="GeneID" id="92040851"/>
<dbReference type="EMBL" id="JAQQWN010000004">
    <property type="protein sequence ID" value="KAK8088515.1"/>
    <property type="molecule type" value="Genomic_DNA"/>
</dbReference>
<reference evidence="2 3" key="1">
    <citation type="submission" date="2023-01" db="EMBL/GenBank/DDBJ databases">
        <title>Analysis of 21 Apiospora genomes using comparative genomics revels a genus with tremendous synthesis potential of carbohydrate active enzymes and secondary metabolites.</title>
        <authorList>
            <person name="Sorensen T."/>
        </authorList>
    </citation>
    <scope>NUCLEOTIDE SEQUENCE [LARGE SCALE GENOMIC DNA]</scope>
    <source>
        <strain evidence="2 3">CBS 114990</strain>
    </source>
</reference>
<comment type="caution">
    <text evidence="2">The sequence shown here is derived from an EMBL/GenBank/DDBJ whole genome shotgun (WGS) entry which is preliminary data.</text>
</comment>
<gene>
    <name evidence="2" type="ORF">PG997_003476</name>
</gene>
<proteinExistence type="predicted"/>
<accession>A0ABR1WZF3</accession>
<keyword evidence="3" id="KW-1185">Reference proteome</keyword>
<organism evidence="2 3">
    <name type="scientific">Apiospora hydei</name>
    <dbReference type="NCBI Taxonomy" id="1337664"/>
    <lineage>
        <taxon>Eukaryota</taxon>
        <taxon>Fungi</taxon>
        <taxon>Dikarya</taxon>
        <taxon>Ascomycota</taxon>
        <taxon>Pezizomycotina</taxon>
        <taxon>Sordariomycetes</taxon>
        <taxon>Xylariomycetidae</taxon>
        <taxon>Amphisphaeriales</taxon>
        <taxon>Apiosporaceae</taxon>
        <taxon>Apiospora</taxon>
    </lineage>
</organism>
<feature type="region of interest" description="Disordered" evidence="1">
    <location>
        <begin position="45"/>
        <end position="97"/>
    </location>
</feature>